<protein>
    <submittedName>
        <fullName evidence="1">Uncharacterized protein</fullName>
    </submittedName>
</protein>
<dbReference type="VEuPathDB" id="FungiDB:HpaG813012"/>
<proteinExistence type="predicted"/>
<reference evidence="2" key="1">
    <citation type="journal article" date="2010" name="Science">
        <title>Signatures of adaptation to obligate biotrophy in the Hyaloperonospora arabidopsidis genome.</title>
        <authorList>
            <person name="Baxter L."/>
            <person name="Tripathy S."/>
            <person name="Ishaque N."/>
            <person name="Boot N."/>
            <person name="Cabral A."/>
            <person name="Kemen E."/>
            <person name="Thines M."/>
            <person name="Ah-Fong A."/>
            <person name="Anderson R."/>
            <person name="Badejoko W."/>
            <person name="Bittner-Eddy P."/>
            <person name="Boore J.L."/>
            <person name="Chibucos M.C."/>
            <person name="Coates M."/>
            <person name="Dehal P."/>
            <person name="Delehaunty K."/>
            <person name="Dong S."/>
            <person name="Downton P."/>
            <person name="Dumas B."/>
            <person name="Fabro G."/>
            <person name="Fronick C."/>
            <person name="Fuerstenberg S.I."/>
            <person name="Fulton L."/>
            <person name="Gaulin E."/>
            <person name="Govers F."/>
            <person name="Hughes L."/>
            <person name="Humphray S."/>
            <person name="Jiang R.H."/>
            <person name="Judelson H."/>
            <person name="Kamoun S."/>
            <person name="Kyung K."/>
            <person name="Meijer H."/>
            <person name="Minx P."/>
            <person name="Morris P."/>
            <person name="Nelson J."/>
            <person name="Phuntumart V."/>
            <person name="Qutob D."/>
            <person name="Rehmany A."/>
            <person name="Rougon-Cardoso A."/>
            <person name="Ryden P."/>
            <person name="Torto-Alalibo T."/>
            <person name="Studholme D."/>
            <person name="Wang Y."/>
            <person name="Win J."/>
            <person name="Wood J."/>
            <person name="Clifton S.W."/>
            <person name="Rogers J."/>
            <person name="Van den Ackerveken G."/>
            <person name="Jones J.D."/>
            <person name="McDowell J.M."/>
            <person name="Beynon J."/>
            <person name="Tyler B.M."/>
        </authorList>
    </citation>
    <scope>NUCLEOTIDE SEQUENCE [LARGE SCALE GENOMIC DNA]</scope>
    <source>
        <strain evidence="2">Emoy2</strain>
    </source>
</reference>
<name>M4C1R1_HYAAE</name>
<dbReference type="InParanoid" id="M4C1R1"/>
<organism evidence="1 2">
    <name type="scientific">Hyaloperonospora arabidopsidis (strain Emoy2)</name>
    <name type="common">Downy mildew agent</name>
    <name type="synonym">Peronospora arabidopsidis</name>
    <dbReference type="NCBI Taxonomy" id="559515"/>
    <lineage>
        <taxon>Eukaryota</taxon>
        <taxon>Sar</taxon>
        <taxon>Stramenopiles</taxon>
        <taxon>Oomycota</taxon>
        <taxon>Peronosporomycetes</taxon>
        <taxon>Peronosporales</taxon>
        <taxon>Peronosporaceae</taxon>
        <taxon>Hyaloperonospora</taxon>
    </lineage>
</organism>
<dbReference type="Proteomes" id="UP000011713">
    <property type="component" value="Unassembled WGS sequence"/>
</dbReference>
<evidence type="ECO:0000313" key="1">
    <source>
        <dbReference type="EnsemblProtists" id="HpaP813012"/>
    </source>
</evidence>
<dbReference type="EnsemblProtists" id="HpaT813012">
    <property type="protein sequence ID" value="HpaP813012"/>
    <property type="gene ID" value="HpaG813012"/>
</dbReference>
<dbReference type="EMBL" id="JH598103">
    <property type="status" value="NOT_ANNOTATED_CDS"/>
    <property type="molecule type" value="Genomic_DNA"/>
</dbReference>
<accession>M4C1R1</accession>
<sequence>MRTSLGKWIVRLRRYQPGDSMSVEVKWTAGGVPSKAERGAVLSVFYCRFYGPERMDCFLNRGFHNLLSCFRRPVMVFRIEHSTVDAAEEETKTSCLPIDGVIGVCTRLGTTYRIKKPTVDLYALEDGLATGSAARHVMTRLNRVPRMLPGNVYERQLSLKPGGDYEIESFCYSPGKLHGNSKMVFESILLNASDTGMRLQ</sequence>
<dbReference type="HOGENOM" id="CLU_1368537_0_0_1"/>
<reference evidence="1" key="2">
    <citation type="submission" date="2015-06" db="UniProtKB">
        <authorList>
            <consortium name="EnsemblProtists"/>
        </authorList>
    </citation>
    <scope>IDENTIFICATION</scope>
    <source>
        <strain evidence="1">Emoy2</strain>
    </source>
</reference>
<dbReference type="AlphaFoldDB" id="M4C1R1"/>
<evidence type="ECO:0000313" key="2">
    <source>
        <dbReference type="Proteomes" id="UP000011713"/>
    </source>
</evidence>
<keyword evidence="2" id="KW-1185">Reference proteome</keyword>